<dbReference type="InterPro" id="IPR047127">
    <property type="entry name" value="MutT-like"/>
</dbReference>
<evidence type="ECO:0000256" key="2">
    <source>
        <dbReference type="ARBA" id="ARBA00005582"/>
    </source>
</evidence>
<keyword evidence="8" id="KW-0460">Magnesium</keyword>
<evidence type="ECO:0000256" key="3">
    <source>
        <dbReference type="ARBA" id="ARBA00022457"/>
    </source>
</evidence>
<evidence type="ECO:0000256" key="8">
    <source>
        <dbReference type="ARBA" id="ARBA00022842"/>
    </source>
</evidence>
<dbReference type="GO" id="GO:0006281">
    <property type="term" value="P:DNA repair"/>
    <property type="evidence" value="ECO:0007669"/>
    <property type="project" value="UniProtKB-KW"/>
</dbReference>
<comment type="caution">
    <text evidence="19">The sequence shown here is derived from an EMBL/GenBank/DDBJ whole genome shotgun (WGS) entry which is preliminary data.</text>
</comment>
<comment type="catalytic activity">
    <reaction evidence="10">
        <text>8-oxo-dGTP + H2O = 8-oxo-dGMP + diphosphate + H(+)</text>
        <dbReference type="Rhea" id="RHEA:31575"/>
        <dbReference type="ChEBI" id="CHEBI:15377"/>
        <dbReference type="ChEBI" id="CHEBI:15378"/>
        <dbReference type="ChEBI" id="CHEBI:33019"/>
        <dbReference type="ChEBI" id="CHEBI:63224"/>
        <dbReference type="ChEBI" id="CHEBI:77896"/>
        <dbReference type="EC" id="3.6.1.55"/>
    </reaction>
</comment>
<feature type="domain" description="Nudix hydrolase" evidence="18">
    <location>
        <begin position="6"/>
        <end position="133"/>
    </location>
</feature>
<evidence type="ECO:0000256" key="9">
    <source>
        <dbReference type="ARBA" id="ARBA00023204"/>
    </source>
</evidence>
<comment type="catalytic activity">
    <reaction evidence="11">
        <text>8-oxo-GTP + H2O = 8-oxo-GMP + diphosphate + H(+)</text>
        <dbReference type="Rhea" id="RHEA:67616"/>
        <dbReference type="ChEBI" id="CHEBI:15377"/>
        <dbReference type="ChEBI" id="CHEBI:15378"/>
        <dbReference type="ChEBI" id="CHEBI:33019"/>
        <dbReference type="ChEBI" id="CHEBI:143553"/>
        <dbReference type="ChEBI" id="CHEBI:145694"/>
    </reaction>
</comment>
<evidence type="ECO:0000256" key="4">
    <source>
        <dbReference type="ARBA" id="ARBA00022705"/>
    </source>
</evidence>
<keyword evidence="3" id="KW-0515">Mutator protein</keyword>
<dbReference type="PROSITE" id="PS00893">
    <property type="entry name" value="NUDIX_BOX"/>
    <property type="match status" value="1"/>
</dbReference>
<evidence type="ECO:0000313" key="20">
    <source>
        <dbReference type="Proteomes" id="UP000471147"/>
    </source>
</evidence>
<keyword evidence="9" id="KW-0234">DNA repair</keyword>
<keyword evidence="7 17" id="KW-0378">Hydrolase</keyword>
<evidence type="ECO:0000256" key="12">
    <source>
        <dbReference type="ARBA" id="ARBA00038905"/>
    </source>
</evidence>
<dbReference type="AlphaFoldDB" id="A0A6I4LVD9"/>
<evidence type="ECO:0000256" key="1">
    <source>
        <dbReference type="ARBA" id="ARBA00001946"/>
    </source>
</evidence>
<accession>A0A6I4LVD9</accession>
<dbReference type="InterPro" id="IPR000086">
    <property type="entry name" value="NUDIX_hydrolase_dom"/>
</dbReference>
<dbReference type="EMBL" id="SDWJ01000001">
    <property type="protein sequence ID" value="MVZ97487.1"/>
    <property type="molecule type" value="Genomic_DNA"/>
</dbReference>
<proteinExistence type="inferred from homology"/>
<evidence type="ECO:0000256" key="13">
    <source>
        <dbReference type="ARBA" id="ARBA00040794"/>
    </source>
</evidence>
<evidence type="ECO:0000259" key="18">
    <source>
        <dbReference type="PROSITE" id="PS51462"/>
    </source>
</evidence>
<protein>
    <recommendedName>
        <fullName evidence="13">8-oxo-dGTP diphosphatase</fullName>
        <ecNumber evidence="12">3.6.1.55</ecNumber>
    </recommendedName>
    <alternativeName>
        <fullName evidence="16">7,8-dihydro-8-oxoguanine-triphosphatase</fullName>
    </alternativeName>
    <alternativeName>
        <fullName evidence="15">Mutator protein MutT</fullName>
    </alternativeName>
    <alternativeName>
        <fullName evidence="14">dGTP pyrophosphohydrolase</fullName>
    </alternativeName>
</protein>
<comment type="similarity">
    <text evidence="2 17">Belongs to the Nudix hydrolase family.</text>
</comment>
<organism evidence="19 20">
    <name type="scientific">Sphingorhabdus profundilacus</name>
    <dbReference type="NCBI Taxonomy" id="2509718"/>
    <lineage>
        <taxon>Bacteria</taxon>
        <taxon>Pseudomonadati</taxon>
        <taxon>Pseudomonadota</taxon>
        <taxon>Alphaproteobacteria</taxon>
        <taxon>Sphingomonadales</taxon>
        <taxon>Sphingomonadaceae</taxon>
        <taxon>Sphingorhabdus</taxon>
    </lineage>
</organism>
<reference evidence="19 20" key="1">
    <citation type="submission" date="2019-01" db="EMBL/GenBank/DDBJ databases">
        <title>Sphingorhabdus lacus sp.nov., isolated from an oligotrophic freshwater lake.</title>
        <authorList>
            <person name="Park M."/>
        </authorList>
    </citation>
    <scope>NUCLEOTIDE SEQUENCE [LARGE SCALE GENOMIC DNA]</scope>
    <source>
        <strain evidence="19 20">IMCC26285</strain>
    </source>
</reference>
<comment type="cofactor">
    <cofactor evidence="1">
        <name>Mg(2+)</name>
        <dbReference type="ChEBI" id="CHEBI:18420"/>
    </cofactor>
</comment>
<dbReference type="Pfam" id="PF00293">
    <property type="entry name" value="NUDIX"/>
    <property type="match status" value="1"/>
</dbReference>
<dbReference type="CDD" id="cd03425">
    <property type="entry name" value="NUDIX_MutT_NudA_like"/>
    <property type="match status" value="1"/>
</dbReference>
<dbReference type="Proteomes" id="UP000471147">
    <property type="component" value="Unassembled WGS sequence"/>
</dbReference>
<gene>
    <name evidence="19" type="ORF">EUU23_07190</name>
</gene>
<keyword evidence="5" id="KW-0479">Metal-binding</keyword>
<dbReference type="GO" id="GO:0046872">
    <property type="term" value="F:metal ion binding"/>
    <property type="evidence" value="ECO:0007669"/>
    <property type="project" value="UniProtKB-KW"/>
</dbReference>
<dbReference type="SUPFAM" id="SSF55811">
    <property type="entry name" value="Nudix"/>
    <property type="match status" value="1"/>
</dbReference>
<evidence type="ECO:0000313" key="19">
    <source>
        <dbReference type="EMBL" id="MVZ97487.1"/>
    </source>
</evidence>
<evidence type="ECO:0000256" key="14">
    <source>
        <dbReference type="ARBA" id="ARBA00041592"/>
    </source>
</evidence>
<dbReference type="GO" id="GO:0044715">
    <property type="term" value="F:8-oxo-dGDP phosphatase activity"/>
    <property type="evidence" value="ECO:0007669"/>
    <property type="project" value="TreeGrafter"/>
</dbReference>
<evidence type="ECO:0000256" key="7">
    <source>
        <dbReference type="ARBA" id="ARBA00022801"/>
    </source>
</evidence>
<evidence type="ECO:0000256" key="11">
    <source>
        <dbReference type="ARBA" id="ARBA00036904"/>
    </source>
</evidence>
<dbReference type="GO" id="GO:0008413">
    <property type="term" value="F:8-oxo-7,8-dihydroguanosine triphosphate pyrophosphatase activity"/>
    <property type="evidence" value="ECO:0007669"/>
    <property type="project" value="TreeGrafter"/>
</dbReference>
<dbReference type="InterPro" id="IPR015797">
    <property type="entry name" value="NUDIX_hydrolase-like_dom_sf"/>
</dbReference>
<keyword evidence="6" id="KW-0227">DNA damage</keyword>
<evidence type="ECO:0000256" key="16">
    <source>
        <dbReference type="ARBA" id="ARBA00042798"/>
    </source>
</evidence>
<dbReference type="PANTHER" id="PTHR47707">
    <property type="entry name" value="8-OXO-DGTP DIPHOSPHATASE"/>
    <property type="match status" value="1"/>
</dbReference>
<dbReference type="EC" id="3.6.1.55" evidence="12"/>
<dbReference type="OrthoDB" id="9810648at2"/>
<dbReference type="InterPro" id="IPR020084">
    <property type="entry name" value="NUDIX_hydrolase_CS"/>
</dbReference>
<dbReference type="PROSITE" id="PS51462">
    <property type="entry name" value="NUDIX"/>
    <property type="match status" value="1"/>
</dbReference>
<evidence type="ECO:0000256" key="6">
    <source>
        <dbReference type="ARBA" id="ARBA00022763"/>
    </source>
</evidence>
<name>A0A6I4LVD9_9SPHN</name>
<sequence>MEKNPTMLFVVAAALTNEVGEILLQMRPEGRQMAGLWEFPGGKVEQGESPESALARELKEELGIDVAASDLIPLTFASAQNGDRGMILLLYRCTQWIGQPAALDSPELKWLHPCDMDALPMPPADVPLVNFLKKFS</sequence>
<evidence type="ECO:0000256" key="10">
    <source>
        <dbReference type="ARBA" id="ARBA00035861"/>
    </source>
</evidence>
<dbReference type="InterPro" id="IPR020476">
    <property type="entry name" value="Nudix_hydrolase"/>
</dbReference>
<evidence type="ECO:0000256" key="15">
    <source>
        <dbReference type="ARBA" id="ARBA00041979"/>
    </source>
</evidence>
<dbReference type="GO" id="GO:0044716">
    <property type="term" value="F:8-oxo-GDP phosphatase activity"/>
    <property type="evidence" value="ECO:0007669"/>
    <property type="project" value="TreeGrafter"/>
</dbReference>
<dbReference type="PANTHER" id="PTHR47707:SF1">
    <property type="entry name" value="NUDIX HYDROLASE FAMILY PROTEIN"/>
    <property type="match status" value="1"/>
</dbReference>
<evidence type="ECO:0000256" key="5">
    <source>
        <dbReference type="ARBA" id="ARBA00022723"/>
    </source>
</evidence>
<dbReference type="GO" id="GO:0006260">
    <property type="term" value="P:DNA replication"/>
    <property type="evidence" value="ECO:0007669"/>
    <property type="project" value="UniProtKB-KW"/>
</dbReference>
<keyword evidence="4" id="KW-0235">DNA replication</keyword>
<keyword evidence="20" id="KW-1185">Reference proteome</keyword>
<dbReference type="PRINTS" id="PR00502">
    <property type="entry name" value="NUDIXFAMILY"/>
</dbReference>
<evidence type="ECO:0000256" key="17">
    <source>
        <dbReference type="RuleBase" id="RU003476"/>
    </source>
</evidence>
<dbReference type="Gene3D" id="3.90.79.10">
    <property type="entry name" value="Nucleoside Triphosphate Pyrophosphohydrolase"/>
    <property type="match status" value="1"/>
</dbReference>
<dbReference type="GO" id="GO:0035539">
    <property type="term" value="F:8-oxo-7,8-dihydrodeoxyguanosine triphosphate pyrophosphatase activity"/>
    <property type="evidence" value="ECO:0007669"/>
    <property type="project" value="UniProtKB-EC"/>
</dbReference>